<organism evidence="2 5">
    <name type="scientific">Moraxella catarrhalis</name>
    <name type="common">Branhamella catarrhalis</name>
    <dbReference type="NCBI Taxonomy" id="480"/>
    <lineage>
        <taxon>Bacteria</taxon>
        <taxon>Pseudomonadati</taxon>
        <taxon>Pseudomonadota</taxon>
        <taxon>Gammaproteobacteria</taxon>
        <taxon>Moraxellales</taxon>
        <taxon>Moraxellaceae</taxon>
        <taxon>Moraxella</taxon>
    </lineage>
</organism>
<dbReference type="GeneID" id="66585517"/>
<evidence type="ECO:0000313" key="3">
    <source>
        <dbReference type="EMBL" id="RUO17789.1"/>
    </source>
</evidence>
<dbReference type="KEGG" id="mcs:DR90_827"/>
<feature type="region of interest" description="Disordered" evidence="1">
    <location>
        <begin position="103"/>
        <end position="150"/>
    </location>
</feature>
<sequence length="235" mass="26617">MTNQISQTIENWQTMSIAECLSFVDDLVYHASDSDEEDTLSILHELFFQEINGRGDETLIDALASAISQFMDSATVEELAQQVERTLGVDLARLSKLARTQRLNAQVQASDGEHRPKRKRRQRKQQDQEDLGTKERVSRLQHPSKSKKTKDGFVQETLLEFIEESSGVMILREVGHDHDEPLVSIAFSEQVQDMLGADARVVGQAMIHAAIASVVQRQSNFWHAHVYDEEPAHYS</sequence>
<keyword evidence="4" id="KW-1185">Reference proteome</keyword>
<dbReference type="RefSeq" id="WP_003657938.1">
    <property type="nucleotide sequence ID" value="NZ_CP007669.1"/>
</dbReference>
<dbReference type="EMBL" id="CP034662">
    <property type="protein sequence ID" value="AZQ93470.1"/>
    <property type="molecule type" value="Genomic_DNA"/>
</dbReference>
<dbReference type="KEGG" id="mcat:MC25239_01057"/>
<accession>A0A3A9LIC5</accession>
<dbReference type="EMBL" id="RYER01000001">
    <property type="protein sequence ID" value="RUO17789.1"/>
    <property type="molecule type" value="Genomic_DNA"/>
</dbReference>
<proteinExistence type="predicted"/>
<evidence type="ECO:0000313" key="2">
    <source>
        <dbReference type="EMBL" id="AZQ93470.1"/>
    </source>
</evidence>
<gene>
    <name evidence="2" type="ORF">EJK53_1200</name>
    <name evidence="3" type="ORF">EJK54_1493</name>
</gene>
<dbReference type="AlphaFoldDB" id="A0A3A9LIC5"/>
<protein>
    <submittedName>
        <fullName evidence="2">Uncharacterized protein</fullName>
    </submittedName>
</protein>
<dbReference type="Proteomes" id="UP000268436">
    <property type="component" value="Unassembled WGS sequence"/>
</dbReference>
<evidence type="ECO:0000313" key="4">
    <source>
        <dbReference type="Proteomes" id="UP000268436"/>
    </source>
</evidence>
<feature type="compositionally biased region" description="Basic and acidic residues" evidence="1">
    <location>
        <begin position="124"/>
        <end position="138"/>
    </location>
</feature>
<dbReference type="Proteomes" id="UP000280228">
    <property type="component" value="Chromosome"/>
</dbReference>
<evidence type="ECO:0000256" key="1">
    <source>
        <dbReference type="SAM" id="MobiDB-lite"/>
    </source>
</evidence>
<evidence type="ECO:0000313" key="5">
    <source>
        <dbReference type="Proteomes" id="UP000280228"/>
    </source>
</evidence>
<reference evidence="4 5" key="1">
    <citation type="submission" date="2018-12" db="EMBL/GenBank/DDBJ databases">
        <title>Persistence of Moraxella catarrhalis in Chronic Obstructive Pulmonary Disease and Regulation of the Hag/MID Adhesin.</title>
        <authorList>
            <person name="Murphy T."/>
            <person name="Zhao X."/>
            <person name="Vyas G."/>
            <person name="Aluvathingal J."/>
            <person name="Nadendla S."/>
            <person name="Tallon L."/>
            <person name="Tettelin H."/>
        </authorList>
    </citation>
    <scope>NUCLEOTIDE SEQUENCE [LARGE SCALE GENOMIC DNA]</scope>
    <source>
        <strain evidence="3 4">173P27B1</strain>
        <strain evidence="2 5">46P58B1</strain>
    </source>
</reference>
<name>A0A3A9LIC5_MORCA</name>